<evidence type="ECO:0000256" key="1">
    <source>
        <dbReference type="ARBA" id="ARBA00022604"/>
    </source>
</evidence>
<evidence type="ECO:0000313" key="8">
    <source>
        <dbReference type="EMBL" id="KYN42873.1"/>
    </source>
</evidence>
<proteinExistence type="predicted"/>
<dbReference type="STRING" id="34720.A0A195FQX5"/>
<dbReference type="SUPFAM" id="SSF158235">
    <property type="entry name" value="SOCS box-like"/>
    <property type="match status" value="1"/>
</dbReference>
<dbReference type="Gene3D" id="1.10.750.20">
    <property type="entry name" value="SOCS box"/>
    <property type="match status" value="1"/>
</dbReference>
<dbReference type="GO" id="GO:0046935">
    <property type="term" value="F:1-phosphatidylinositol-3-kinase regulator activity"/>
    <property type="evidence" value="ECO:0007669"/>
    <property type="project" value="TreeGrafter"/>
</dbReference>
<feature type="region of interest" description="Disordered" evidence="6">
    <location>
        <begin position="31"/>
        <end position="109"/>
    </location>
</feature>
<dbReference type="GO" id="GO:0035556">
    <property type="term" value="P:intracellular signal transduction"/>
    <property type="evidence" value="ECO:0007669"/>
    <property type="project" value="InterPro"/>
</dbReference>
<dbReference type="InterPro" id="IPR036860">
    <property type="entry name" value="SH2_dom_sf"/>
</dbReference>
<dbReference type="GO" id="GO:0005942">
    <property type="term" value="C:phosphatidylinositol 3-kinase complex"/>
    <property type="evidence" value="ECO:0007669"/>
    <property type="project" value="TreeGrafter"/>
</dbReference>
<keyword evidence="3" id="KW-0833">Ubl conjugation pathway</keyword>
<dbReference type="InterPro" id="IPR000980">
    <property type="entry name" value="SH2"/>
</dbReference>
<dbReference type="GO" id="GO:0009968">
    <property type="term" value="P:negative regulation of signal transduction"/>
    <property type="evidence" value="ECO:0007669"/>
    <property type="project" value="UniProtKB-KW"/>
</dbReference>
<protein>
    <submittedName>
        <fullName evidence="8">Suppressor of cytokine signaling 2</fullName>
    </submittedName>
</protein>
<dbReference type="Proteomes" id="UP000078541">
    <property type="component" value="Unassembled WGS sequence"/>
</dbReference>
<keyword evidence="9" id="KW-1185">Reference proteome</keyword>
<dbReference type="Gene3D" id="3.30.505.10">
    <property type="entry name" value="SH2 domain"/>
    <property type="match status" value="1"/>
</dbReference>
<dbReference type="AlphaFoldDB" id="A0A195FQX5"/>
<feature type="compositionally biased region" description="Acidic residues" evidence="6">
    <location>
        <begin position="67"/>
        <end position="99"/>
    </location>
</feature>
<keyword evidence="4 5" id="KW-0727">SH2 domain</keyword>
<reference evidence="8 9" key="1">
    <citation type="submission" date="2016-03" db="EMBL/GenBank/DDBJ databases">
        <title>Trachymyrmex septentrionalis WGS genome.</title>
        <authorList>
            <person name="Nygaard S."/>
            <person name="Hu H."/>
            <person name="Boomsma J."/>
            <person name="Zhang G."/>
        </authorList>
    </citation>
    <scope>NUCLEOTIDE SEQUENCE [LARGE SCALE GENOMIC DNA]</scope>
    <source>
        <strain evidence="8">Tsep2-gDNA-1</strain>
        <tissue evidence="8">Whole body</tissue>
    </source>
</reference>
<evidence type="ECO:0000256" key="6">
    <source>
        <dbReference type="SAM" id="MobiDB-lite"/>
    </source>
</evidence>
<feature type="compositionally biased region" description="Basic and acidic residues" evidence="6">
    <location>
        <begin position="44"/>
        <end position="66"/>
    </location>
</feature>
<dbReference type="PANTHER" id="PTHR10155">
    <property type="entry name" value="PHOSPHATIDYLINOSITOL 3-KINASE REGULATORY SUBUNIT"/>
    <property type="match status" value="1"/>
</dbReference>
<name>A0A195FQX5_9HYME</name>
<evidence type="ECO:0000256" key="2">
    <source>
        <dbReference type="ARBA" id="ARBA00022700"/>
    </source>
</evidence>
<evidence type="ECO:0000313" key="9">
    <source>
        <dbReference type="Proteomes" id="UP000078541"/>
    </source>
</evidence>
<dbReference type="InterPro" id="IPR001496">
    <property type="entry name" value="SOCS_box"/>
</dbReference>
<evidence type="ECO:0000259" key="7">
    <source>
        <dbReference type="PROSITE" id="PS50001"/>
    </source>
</evidence>
<keyword evidence="1" id="KW-0341">Growth regulation</keyword>
<dbReference type="EMBL" id="KQ981305">
    <property type="protein sequence ID" value="KYN42873.1"/>
    <property type="molecule type" value="Genomic_DNA"/>
</dbReference>
<dbReference type="SMART" id="SM00969">
    <property type="entry name" value="SOCS_box"/>
    <property type="match status" value="1"/>
</dbReference>
<evidence type="ECO:0000256" key="4">
    <source>
        <dbReference type="ARBA" id="ARBA00022999"/>
    </source>
</evidence>
<dbReference type="Pfam" id="PF00017">
    <property type="entry name" value="SH2"/>
    <property type="match status" value="1"/>
</dbReference>
<dbReference type="SMART" id="SM00252">
    <property type="entry name" value="SH2"/>
    <property type="match status" value="1"/>
</dbReference>
<organism evidence="8 9">
    <name type="scientific">Trachymyrmex septentrionalis</name>
    <dbReference type="NCBI Taxonomy" id="34720"/>
    <lineage>
        <taxon>Eukaryota</taxon>
        <taxon>Metazoa</taxon>
        <taxon>Ecdysozoa</taxon>
        <taxon>Arthropoda</taxon>
        <taxon>Hexapoda</taxon>
        <taxon>Insecta</taxon>
        <taxon>Pterygota</taxon>
        <taxon>Neoptera</taxon>
        <taxon>Endopterygota</taxon>
        <taxon>Hymenoptera</taxon>
        <taxon>Apocrita</taxon>
        <taxon>Aculeata</taxon>
        <taxon>Formicoidea</taxon>
        <taxon>Formicidae</taxon>
        <taxon>Myrmicinae</taxon>
        <taxon>Trachymyrmex</taxon>
    </lineage>
</organism>
<dbReference type="PANTHER" id="PTHR10155:SF16">
    <property type="entry name" value="SUPPRESSOR OF CYTOKINE SIGNALING 2"/>
    <property type="match status" value="1"/>
</dbReference>
<sequence length="654" mass="74654">MLRMVCPKCHHHFPVLGCCLKWNDETNQKEIKEEEEEKKKKKEKEKNEEEKKGKEEKESEEMRKEEGEEEEEEDEEEEEEDDDDDDEDEEEKEKEEEEEKEKKEEKMAASTICSKTATYYVSSLPVSHGTSDSSCFINPSTKIQEPAIFQSRAVNCGSNVEITDSDTLELFYDIQTSMKHNYHPLLTSPIYQSNNQDPFITVTENLNYEMASSEQYVASTCELTGDSVTIATPDIQSGGCLIQHTEPEILVQASQIKIEPKLTGGGCLVQKKLTVEDKRLATSKCTTNFATVNNRTFITSPNGYSELPANIRVISSGTIRDNENNEITNAESRPRKIPNTIKINNCCDCKSTFQQNHCQYHHRRIFDASLADNRDSLLLEPIGSSVQFRVNATVQLPANLGQCTVNITATTTTPPNQVVAMKLPGRGRNNFHGGGLVQPNELDCAMVNQIVAENNKSCNNTEQVDETLTTPVSWPLTAWSPDVHVNRLREVKRMLQICGWYHEGISRQQSENLLKDASIGRWLMRDSSDYRFTFAVSVKTTKGPASIRVHYFLEHFRLETTDPKLALAMPFFDCPIKMLEYYVAYSKRMDEHRREVWVDYSGQLYSQIYLTSPLVKEVRSLSHLARLAVNRNKLPIDCLPLLIKNYIKEYPYTL</sequence>
<dbReference type="CDD" id="cd09923">
    <property type="entry name" value="SH2_SOCS_family"/>
    <property type="match status" value="1"/>
</dbReference>
<feature type="domain" description="SH2" evidence="7">
    <location>
        <begin position="500"/>
        <end position="614"/>
    </location>
</feature>
<accession>A0A195FQX5</accession>
<gene>
    <name evidence="8" type="ORF">ALC56_02676</name>
</gene>
<evidence type="ECO:0000256" key="3">
    <source>
        <dbReference type="ARBA" id="ARBA00022786"/>
    </source>
</evidence>
<keyword evidence="2" id="KW-0734">Signal transduction inhibitor</keyword>
<evidence type="ECO:0000256" key="5">
    <source>
        <dbReference type="PROSITE-ProRule" id="PRU00191"/>
    </source>
</evidence>
<dbReference type="InterPro" id="IPR036036">
    <property type="entry name" value="SOCS_box-like_dom_sf"/>
</dbReference>
<dbReference type="SUPFAM" id="SSF55550">
    <property type="entry name" value="SH2 domain"/>
    <property type="match status" value="1"/>
</dbReference>
<dbReference type="PROSITE" id="PS50001">
    <property type="entry name" value="SH2"/>
    <property type="match status" value="1"/>
</dbReference>
<dbReference type="GO" id="GO:0046854">
    <property type="term" value="P:phosphatidylinositol phosphate biosynthetic process"/>
    <property type="evidence" value="ECO:0007669"/>
    <property type="project" value="TreeGrafter"/>
</dbReference>